<evidence type="ECO:0000313" key="2">
    <source>
        <dbReference type="EMBL" id="KAK9917988.1"/>
    </source>
</evidence>
<keyword evidence="3" id="KW-1185">Reference proteome</keyword>
<evidence type="ECO:0000256" key="1">
    <source>
        <dbReference type="ARBA" id="ARBA00007166"/>
    </source>
</evidence>
<dbReference type="Gene3D" id="3.50.70.10">
    <property type="match status" value="1"/>
</dbReference>
<evidence type="ECO:0000313" key="3">
    <source>
        <dbReference type="Proteomes" id="UP001491310"/>
    </source>
</evidence>
<dbReference type="Proteomes" id="UP001491310">
    <property type="component" value="Unassembled WGS sequence"/>
</dbReference>
<dbReference type="InterPro" id="IPR016089">
    <property type="entry name" value="Chalcone_isomerase_bundle_sf"/>
</dbReference>
<name>A0ABR2Z1L0_9CHLO</name>
<proteinExistence type="inferred from homology"/>
<dbReference type="Gene3D" id="1.10.890.20">
    <property type="match status" value="1"/>
</dbReference>
<dbReference type="SUPFAM" id="SSF54626">
    <property type="entry name" value="Chalcone isomerase"/>
    <property type="match status" value="1"/>
</dbReference>
<comment type="caution">
    <text evidence="2">The sequence shown here is derived from an EMBL/GenBank/DDBJ whole genome shotgun (WGS) entry which is preliminary data.</text>
</comment>
<accession>A0ABR2Z1L0</accession>
<organism evidence="2 3">
    <name type="scientific">Coccomyxa subellipsoidea</name>
    <dbReference type="NCBI Taxonomy" id="248742"/>
    <lineage>
        <taxon>Eukaryota</taxon>
        <taxon>Viridiplantae</taxon>
        <taxon>Chlorophyta</taxon>
        <taxon>core chlorophytes</taxon>
        <taxon>Trebouxiophyceae</taxon>
        <taxon>Trebouxiophyceae incertae sedis</taxon>
        <taxon>Coccomyxaceae</taxon>
        <taxon>Coccomyxa</taxon>
    </lineage>
</organism>
<dbReference type="InterPro" id="IPR036298">
    <property type="entry name" value="Chalcone_isomerase_sf"/>
</dbReference>
<reference evidence="2 3" key="1">
    <citation type="journal article" date="2024" name="Nat. Commun.">
        <title>Phylogenomics reveals the evolutionary origins of lichenization in chlorophyte algae.</title>
        <authorList>
            <person name="Puginier C."/>
            <person name="Libourel C."/>
            <person name="Otte J."/>
            <person name="Skaloud P."/>
            <person name="Haon M."/>
            <person name="Grisel S."/>
            <person name="Petersen M."/>
            <person name="Berrin J.G."/>
            <person name="Delaux P.M."/>
            <person name="Dal Grande F."/>
            <person name="Keller J."/>
        </authorList>
    </citation>
    <scope>NUCLEOTIDE SEQUENCE [LARGE SCALE GENOMIC DNA]</scope>
    <source>
        <strain evidence="2 3">SAG 216-7</strain>
    </source>
</reference>
<dbReference type="EMBL" id="JALJOT010000001">
    <property type="protein sequence ID" value="KAK9917988.1"/>
    <property type="molecule type" value="Genomic_DNA"/>
</dbReference>
<gene>
    <name evidence="2" type="ORF">WJX75_000295</name>
</gene>
<sequence length="371" mass="42025">MTPEEKKKLTAVLLLEKLKKKRVRVDGKRTSLYKLGKDIVREQQIEEVGGREPQIRDRPRWEVNESIPGEKLRPGAFKMQLRPHEEAALPLDLLARGNHFSQHPIVGYMFGGRRDFAFGIYARADETCKLLKDKWAGLPRDEVIFRQDFYEDILDNAHKLELTVMAQPVRPLPLRALRDDFISRLTLGMGQVPGKPLLITQEPPPEEDVGQLRDLQNSFKEEELEHTGLVDKKGNLVPDAHFIFTALPNSDFMAEMITPGRLKDRKSFMAGPFKSARLTRAAFSTLLGPFSFDPQAKAQAGQAAVYVINGFKLGLDPYNPNQVFADMENKPVFTEPQVEVIPPVTQSFACEGGSPLLLRNIERRREISSSR</sequence>
<dbReference type="InterPro" id="IPR016088">
    <property type="entry name" value="Chalcone_isomerase_3-sand"/>
</dbReference>
<protein>
    <submittedName>
        <fullName evidence="2">Uncharacterized protein</fullName>
    </submittedName>
</protein>
<comment type="similarity">
    <text evidence="1">Belongs to the chalcone isomerase family.</text>
</comment>